<accession>I7M777</accession>
<feature type="region of interest" description="Disordered" evidence="1">
    <location>
        <begin position="853"/>
        <end position="877"/>
    </location>
</feature>
<dbReference type="STRING" id="312017.I7M777"/>
<feature type="compositionally biased region" description="Basic and acidic residues" evidence="1">
    <location>
        <begin position="2334"/>
        <end position="2348"/>
    </location>
</feature>
<gene>
    <name evidence="2" type="ORF">TTHERM_00705200</name>
</gene>
<feature type="region of interest" description="Disordered" evidence="1">
    <location>
        <begin position="1876"/>
        <end position="1895"/>
    </location>
</feature>
<dbReference type="OrthoDB" id="68437at2759"/>
<proteinExistence type="predicted"/>
<feature type="compositionally biased region" description="Basic and acidic residues" evidence="1">
    <location>
        <begin position="1298"/>
        <end position="1307"/>
    </location>
</feature>
<dbReference type="InParanoid" id="I7M777"/>
<dbReference type="EMBL" id="GG662794">
    <property type="protein sequence ID" value="EAR90704.2"/>
    <property type="molecule type" value="Genomic_DNA"/>
</dbReference>
<dbReference type="RefSeq" id="XP_001010949.2">
    <property type="nucleotide sequence ID" value="XM_001010949.2"/>
</dbReference>
<feature type="region of interest" description="Disordered" evidence="1">
    <location>
        <begin position="2017"/>
        <end position="2053"/>
    </location>
</feature>
<feature type="compositionally biased region" description="Low complexity" evidence="1">
    <location>
        <begin position="1282"/>
        <end position="1295"/>
    </location>
</feature>
<dbReference type="InterPro" id="IPR057466">
    <property type="entry name" value="CFAP46_TPR"/>
</dbReference>
<sequence>MSHSIEIEINNLLSEAVYYRNKKDQEDSIEKSIQCIEQADKLIKQNIRDSFINLSYDTIINFAETAITIIGHEKLSEYYIDLFFQRNKSKGQMYIRALLVKARLIALNGHQELLKGEEMITNLQKSLGYVNEALEIIKNSDKNKYSFLIYNASVCVYNIIRFMIKQNWSKYFTDVVKTLDQLFDDVDEPDYNWRCRYTWILFQCLYDSDQKQEAIKVLDRLWENTKKKGPCNFQDQLLRLRIHLCKENPAQLGNIKKEIESNKEDDRGWKLLLTLQMMKSGLILEAQIEKELINVINSMSSSILPGNEMAQTNKLAPIILERLAEAGRIALHHNLINIADSITSFLSRVRQPVQVLQEYNKAELRIKKAGPLIDNKTGMRLNQVQIKMQEVDRRIEALKILEKAMQAIGNNKNSRYLDSDLVYDGAVLIWNISLPFLNATYRQHVVKAFTIACEYLEKIQSNDHALRVNFHLELAKSELAEENTLNAGVHIRKALQLDYSIPLAKVKNLVKEDQDKSLYQRPYERYLKSLQDKINLKSNQNAEAKTVVEKVILDLENAMNQKQENTKIDILQKCLGSLVNLEEKEYVLDEKRDLVEEEINKEKLKHKQDNLYQYKQKKLLAADIAQMAFDWEQDDLAIKACEFVVANTWEISNSEEMILAQVQCYYMMAQITIDELIKDNFVIAFADPERIEAEEENENVQEELSAEKKKEVLEKKENLVAYFLKGLELADSINQSWLVFNGAIYIWNNFLSIFRNPIFDSKLLSSISTLLKKFFETMKVSFKELEKKQIIDYDRDTKIQVNANIGLVYARLMEGKKEYEEVMRVCEALLQLPLGSHTRKLINSIKARVAGAQKGGNKAPEKGGKAVKGGAAEQQTGTSTEHVLFEVVSQLEIITNSTNSQTSQDLIKKCFETLRTWQAKENDETELELHAELWARLARLSLNEESITMLKYSLRCVENSLSLLNPNTDLQGIPSSRLRWYSLAEYLYSENLLRMLNPETQEQKSQEQLLFHALKHAVEGANKGLKAGINSLVLDASKLVWNICAKLQDSALNRKALIKPIFSTIFYLKSCKEKSEPDLILLLSQLLFRAALENEEYHLGENVADMVFELIPKSMQKPVWEAKMIFMSKQGKNELQAISNMKEADASLQSKVWIRLARASNAIYKQYNAYSKAIEILKKENSQEIVEVYIEFAEWLLRNPENNNNSNNAMAIKDNDNNERFPSSLSNVVQQLELAADILIGIENDGDDQEDDMMDYEEKGSVIFSRLDKKSTLSKNSKAKSKASASKKSSKNTTKTNKKIEQKDKRGSASSRMSKASIRVAKTIKSKQSKSIFTQREEDSNPECLNCAHFERLMRIHAMLATVSPKQETQIQYCLDAKLFLIKIFEISFNTLNQFEVNAVNYANIKQQNPNEKQPGGAANQLKQEQQEAALPKYQFPQNVEDWIKLEFSAKFIEKAKTSEDYTFMGKFLFEKAEVTFTYVNYLINVFESAGLHIHNVPLLVFQRFFAREIIGNQHLAMLYDMKFVKLLHLLGYHSEAEKIPAVNQQKLKLTDHERKNYLAKTESSKVLSTTKKAVDLSEQIIPKPNLVKEISSYQIWIDLAKELFQIGDLIRAKDLLNEAYKHAKVLSEKESMGEIHLYLGAIQYLEGEYIESLENHMKSHKFIKEIAVWELSAVETFKTLKKLNKYEDIKNFLQRMIDVFSQAKDKQNQASNILQIEQILCTLYLLLAKVYLKLMRREYSDEMEKEAFKALKGAREQFAKGGVKLIQVKILLNIFEKLYSWCEKLNLSDMNEVNISFRLLSKLQQQLFEMDFHMINVLKYSSLIEKRSENAQTPLTFYHCKNRVQLASSFCQYGLIKGIKKKYDDIHLALVTQEDEDKKRKRDEDNQREEEEDNRLIQNLINEKNQISNPSRVDRSQGAGDDKNLKLKEYISKLNKIIELELQPTSRRFESFEKTISILESIKSKFPTDSYDYVIANIEWARAKRLLAEDRAQMQEIWQIKENKTEADDQQSILNQQQQNNSQGNIPNDLQQNTNTVQSQQQDEYDEQSPSSESQIIDYLSDSLNTINNLYINEYKSIDDPIKSKNAPSYVKKFCQEFLENLGIHGADKSFEFLAKYQHYQYTEFVVNLAKQAMYGKHKFVSYQRLIKHVYNQAGHLNQEAFKSLTQGFKIWDNIFKTEDYTEIITKLLPNGSSYLILQFSNDKRFLYFGFLRISKDRKLEVKLKRKEMKLEDHQTIQKLKLRYNLIKTALVKTPIIQEKDYTSIVNQQEEEYLQILQEIEEFCSFFTDEIGPLINSSPELDAQLEQELQQQLLQQQQEKGAKGAKPAQAAPPKKDNKAAPKKGANKDELFEYESPLPPTKTGIESLVLLLDTSLFNLPFEQLSIFKSIPAISRDFSLLQLSKRLKSIGFQPTLNNSYGIAKDKLKYVAYSFKKDEPDNKYEIDPIFEKNKTLLPNCKWEGVSSCNRIASIGEWQKYLSNGSLLLFYGNPGLMNILTPRLLIDMNEICQTKAVVIIDKINAKKTVLEKYSSLDPEGEKTPLHESLINSSALLTILGISSIASTQWAVEPNLIPQMVDSFLNQLNDEIYISATLSKFKEPQVIYVDRNGVPVDIKKEEDNKKGQPAGKGAANTKKEEKPLDEANQLTEKHVPKKRLATDNVIFVGVPIIRLS</sequence>
<feature type="region of interest" description="Disordered" evidence="1">
    <location>
        <begin position="2313"/>
        <end position="2348"/>
    </location>
</feature>
<feature type="compositionally biased region" description="Basic and acidic residues" evidence="1">
    <location>
        <begin position="1877"/>
        <end position="1886"/>
    </location>
</feature>
<dbReference type="eggNOG" id="ENOG502QS2Z">
    <property type="taxonomic scope" value="Eukaryota"/>
</dbReference>
<dbReference type="PANTHER" id="PTHR15977">
    <property type="entry name" value="CILIA- AND FLAGELLA-ASSOCIATED PROTEIN 46"/>
    <property type="match status" value="1"/>
</dbReference>
<feature type="compositionally biased region" description="Low complexity" evidence="1">
    <location>
        <begin position="2313"/>
        <end position="2333"/>
    </location>
</feature>
<name>I7M777_TETTS</name>
<dbReference type="Pfam" id="PF25439">
    <property type="entry name" value="TPR_CFAP46_N"/>
    <property type="match status" value="1"/>
</dbReference>
<feature type="region of interest" description="Disordered" evidence="1">
    <location>
        <begin position="2615"/>
        <end position="2650"/>
    </location>
</feature>
<evidence type="ECO:0000313" key="3">
    <source>
        <dbReference type="Proteomes" id="UP000009168"/>
    </source>
</evidence>
<dbReference type="PANTHER" id="PTHR15977:SF15">
    <property type="entry name" value="CILIA- AND FLAGELLA-ASSOCIATED PROTEIN 46"/>
    <property type="match status" value="1"/>
</dbReference>
<dbReference type="GO" id="GO:0060294">
    <property type="term" value="P:cilium movement involved in cell motility"/>
    <property type="evidence" value="ECO:0007669"/>
    <property type="project" value="InterPro"/>
</dbReference>
<dbReference type="InterPro" id="IPR039586">
    <property type="entry name" value="CFAP46"/>
</dbReference>
<protein>
    <submittedName>
        <fullName evidence="2">Uncharacterized protein</fullName>
    </submittedName>
</protein>
<dbReference type="Proteomes" id="UP000009168">
    <property type="component" value="Unassembled WGS sequence"/>
</dbReference>
<reference evidence="3" key="1">
    <citation type="journal article" date="2006" name="PLoS Biol.">
        <title>Macronuclear genome sequence of the ciliate Tetrahymena thermophila, a model eukaryote.</title>
        <authorList>
            <person name="Eisen J.A."/>
            <person name="Coyne R.S."/>
            <person name="Wu M."/>
            <person name="Wu D."/>
            <person name="Thiagarajan M."/>
            <person name="Wortman J.R."/>
            <person name="Badger J.H."/>
            <person name="Ren Q."/>
            <person name="Amedeo P."/>
            <person name="Jones K.M."/>
            <person name="Tallon L.J."/>
            <person name="Delcher A.L."/>
            <person name="Salzberg S.L."/>
            <person name="Silva J.C."/>
            <person name="Haas B.J."/>
            <person name="Majoros W.H."/>
            <person name="Farzad M."/>
            <person name="Carlton J.M."/>
            <person name="Smith R.K. Jr."/>
            <person name="Garg J."/>
            <person name="Pearlman R.E."/>
            <person name="Karrer K.M."/>
            <person name="Sun L."/>
            <person name="Manning G."/>
            <person name="Elde N.C."/>
            <person name="Turkewitz A.P."/>
            <person name="Asai D.J."/>
            <person name="Wilkes D.E."/>
            <person name="Wang Y."/>
            <person name="Cai H."/>
            <person name="Collins K."/>
            <person name="Stewart B.A."/>
            <person name="Lee S.R."/>
            <person name="Wilamowska K."/>
            <person name="Weinberg Z."/>
            <person name="Ruzzo W.L."/>
            <person name="Wloga D."/>
            <person name="Gaertig J."/>
            <person name="Frankel J."/>
            <person name="Tsao C.-C."/>
            <person name="Gorovsky M.A."/>
            <person name="Keeling P.J."/>
            <person name="Waller R.F."/>
            <person name="Patron N.J."/>
            <person name="Cherry J.M."/>
            <person name="Stover N.A."/>
            <person name="Krieger C.J."/>
            <person name="del Toro C."/>
            <person name="Ryder H.F."/>
            <person name="Williamson S.C."/>
            <person name="Barbeau R.A."/>
            <person name="Hamilton E.P."/>
            <person name="Orias E."/>
        </authorList>
    </citation>
    <scope>NUCLEOTIDE SEQUENCE [LARGE SCALE GENOMIC DNA]</scope>
    <source>
        <strain evidence="3">SB210</strain>
    </source>
</reference>
<evidence type="ECO:0000313" key="2">
    <source>
        <dbReference type="EMBL" id="EAR90704.2"/>
    </source>
</evidence>
<feature type="region of interest" description="Disordered" evidence="1">
    <location>
        <begin position="1274"/>
        <end position="1318"/>
    </location>
</feature>
<dbReference type="GO" id="GO:0035082">
    <property type="term" value="P:axoneme assembly"/>
    <property type="evidence" value="ECO:0007669"/>
    <property type="project" value="InterPro"/>
</dbReference>
<keyword evidence="3" id="KW-1185">Reference proteome</keyword>
<evidence type="ECO:0000256" key="1">
    <source>
        <dbReference type="SAM" id="MobiDB-lite"/>
    </source>
</evidence>
<organism evidence="2 3">
    <name type="scientific">Tetrahymena thermophila (strain SB210)</name>
    <dbReference type="NCBI Taxonomy" id="312017"/>
    <lineage>
        <taxon>Eukaryota</taxon>
        <taxon>Sar</taxon>
        <taxon>Alveolata</taxon>
        <taxon>Ciliophora</taxon>
        <taxon>Intramacronucleata</taxon>
        <taxon>Oligohymenophorea</taxon>
        <taxon>Hymenostomatida</taxon>
        <taxon>Tetrahymenina</taxon>
        <taxon>Tetrahymenidae</taxon>
        <taxon>Tetrahymena</taxon>
    </lineage>
</organism>
<dbReference type="GeneID" id="7840183"/>
<dbReference type="KEGG" id="tet:TTHERM_00705200"/>